<gene>
    <name evidence="2" type="ORF">AB205_0043830</name>
</gene>
<dbReference type="GO" id="GO:0016020">
    <property type="term" value="C:membrane"/>
    <property type="evidence" value="ECO:0007669"/>
    <property type="project" value="TreeGrafter"/>
</dbReference>
<keyword evidence="3" id="KW-1185">Reference proteome</keyword>
<dbReference type="Pfam" id="PF21097">
    <property type="entry name" value="SR_plectin_7"/>
    <property type="match status" value="1"/>
</dbReference>
<sequence length="173" mass="18944">SVGGTPIPPVRTSSVPSEDPQATQILNKLNKIHGDLQDTEQEILTRVRAPVNRSSPSQDLTRRLKDQEGTAQRIQSIAAEKEAAKRECENFLAKKPTGSTAAQLPTTLTNVNNKYNDVKVLSTLYGEEAKASLNLESQTSKTEEMIRGFESFLAQDRAVPAGPNSIQERSNQI</sequence>
<proteinExistence type="predicted"/>
<dbReference type="AlphaFoldDB" id="A0A2G9R9N7"/>
<dbReference type="GO" id="GO:0042060">
    <property type="term" value="P:wound healing"/>
    <property type="evidence" value="ECO:0007669"/>
    <property type="project" value="TreeGrafter"/>
</dbReference>
<feature type="compositionally biased region" description="Polar residues" evidence="1">
    <location>
        <begin position="11"/>
        <end position="20"/>
    </location>
</feature>
<feature type="non-terminal residue" evidence="2">
    <location>
        <position position="173"/>
    </location>
</feature>
<accession>A0A2G9R9N7</accession>
<dbReference type="GO" id="GO:0005198">
    <property type="term" value="F:structural molecule activity"/>
    <property type="evidence" value="ECO:0007669"/>
    <property type="project" value="TreeGrafter"/>
</dbReference>
<feature type="region of interest" description="Disordered" evidence="1">
    <location>
        <begin position="1"/>
        <end position="20"/>
    </location>
</feature>
<name>A0A2G9R9N7_AQUCT</name>
<dbReference type="EMBL" id="KV955250">
    <property type="protein sequence ID" value="PIO24598.1"/>
    <property type="molecule type" value="Genomic_DNA"/>
</dbReference>
<dbReference type="PANTHER" id="PTHR23169">
    <property type="entry name" value="ENVOPLAKIN"/>
    <property type="match status" value="1"/>
</dbReference>
<reference evidence="3" key="1">
    <citation type="journal article" date="2017" name="Nat. Commun.">
        <title>The North American bullfrog draft genome provides insight into hormonal regulation of long noncoding RNA.</title>
        <authorList>
            <person name="Hammond S.A."/>
            <person name="Warren R.L."/>
            <person name="Vandervalk B.P."/>
            <person name="Kucuk E."/>
            <person name="Khan H."/>
            <person name="Gibb E.A."/>
            <person name="Pandoh P."/>
            <person name="Kirk H."/>
            <person name="Zhao Y."/>
            <person name="Jones M."/>
            <person name="Mungall A.J."/>
            <person name="Coope R."/>
            <person name="Pleasance S."/>
            <person name="Moore R.A."/>
            <person name="Holt R.A."/>
            <person name="Round J.M."/>
            <person name="Ohora S."/>
            <person name="Walle B.V."/>
            <person name="Veldhoen N."/>
            <person name="Helbing C.C."/>
            <person name="Birol I."/>
        </authorList>
    </citation>
    <scope>NUCLEOTIDE SEQUENCE [LARGE SCALE GENOMIC DNA]</scope>
</reference>
<dbReference type="GO" id="GO:0045104">
    <property type="term" value="P:intermediate filament cytoskeleton organization"/>
    <property type="evidence" value="ECO:0007669"/>
    <property type="project" value="InterPro"/>
</dbReference>
<dbReference type="GO" id="GO:0045296">
    <property type="term" value="F:cadherin binding"/>
    <property type="evidence" value="ECO:0007669"/>
    <property type="project" value="TreeGrafter"/>
</dbReference>
<dbReference type="GO" id="GO:0005737">
    <property type="term" value="C:cytoplasm"/>
    <property type="evidence" value="ECO:0007669"/>
    <property type="project" value="TreeGrafter"/>
</dbReference>
<evidence type="ECO:0000313" key="2">
    <source>
        <dbReference type="EMBL" id="PIO24598.1"/>
    </source>
</evidence>
<dbReference type="OrthoDB" id="9945740at2759"/>
<dbReference type="PANTHER" id="PTHR23169:SF7">
    <property type="entry name" value="ENVOPLAKIN"/>
    <property type="match status" value="1"/>
</dbReference>
<dbReference type="Gene3D" id="1.20.58.60">
    <property type="match status" value="1"/>
</dbReference>
<protein>
    <submittedName>
        <fullName evidence="2">Uncharacterized protein</fullName>
    </submittedName>
</protein>
<evidence type="ECO:0000313" key="3">
    <source>
        <dbReference type="Proteomes" id="UP000228934"/>
    </source>
</evidence>
<feature type="non-terminal residue" evidence="2">
    <location>
        <position position="1"/>
    </location>
</feature>
<feature type="region of interest" description="Disordered" evidence="1">
    <location>
        <begin position="45"/>
        <end position="74"/>
    </location>
</feature>
<dbReference type="GO" id="GO:0005882">
    <property type="term" value="C:intermediate filament"/>
    <property type="evidence" value="ECO:0007669"/>
    <property type="project" value="TreeGrafter"/>
</dbReference>
<organism evidence="2 3">
    <name type="scientific">Aquarana catesbeiana</name>
    <name type="common">American bullfrog</name>
    <name type="synonym">Rana catesbeiana</name>
    <dbReference type="NCBI Taxonomy" id="8400"/>
    <lineage>
        <taxon>Eukaryota</taxon>
        <taxon>Metazoa</taxon>
        <taxon>Chordata</taxon>
        <taxon>Craniata</taxon>
        <taxon>Vertebrata</taxon>
        <taxon>Euteleostomi</taxon>
        <taxon>Amphibia</taxon>
        <taxon>Batrachia</taxon>
        <taxon>Anura</taxon>
        <taxon>Neobatrachia</taxon>
        <taxon>Ranoidea</taxon>
        <taxon>Ranidae</taxon>
        <taxon>Aquarana</taxon>
    </lineage>
</organism>
<dbReference type="InterPro" id="IPR043197">
    <property type="entry name" value="Plakin"/>
</dbReference>
<evidence type="ECO:0000256" key="1">
    <source>
        <dbReference type="SAM" id="MobiDB-lite"/>
    </source>
</evidence>
<dbReference type="Proteomes" id="UP000228934">
    <property type="component" value="Unassembled WGS sequence"/>
</dbReference>